<sequence>MDDYDYVGPATVTVGGQGIAVELVLRGHFQGIDGIYRWYGRIRPNPELAAAVGDRAEGTVETAFGTAAAVFGDLDFWDRYRVSGRSTPPFFVPKSLADLDDSAPSG</sequence>
<dbReference type="GO" id="GO:0004497">
    <property type="term" value="F:monooxygenase activity"/>
    <property type="evidence" value="ECO:0007669"/>
    <property type="project" value="UniProtKB-KW"/>
</dbReference>
<proteinExistence type="predicted"/>
<keyword evidence="2" id="KW-0560">Oxidoreductase</keyword>
<dbReference type="RefSeq" id="WP_043663147.1">
    <property type="nucleotide sequence ID" value="NZ_BDCI01000004.1"/>
</dbReference>
<reference evidence="2 3" key="1">
    <citation type="journal article" date="2014" name="Int. J. Syst. Evol. Microbiol.">
        <title>Nocardia vulneris sp. nov., isolated from wounds of human patients in North America.</title>
        <authorList>
            <person name="Lasker B.A."/>
            <person name="Bell M."/>
            <person name="Klenk H.P."/>
            <person name="Sproer C."/>
            <person name="Schumann C."/>
            <person name="Schumann P."/>
            <person name="Brown J.M."/>
        </authorList>
    </citation>
    <scope>NUCLEOTIDE SEQUENCE [LARGE SCALE GENOMIC DNA]</scope>
    <source>
        <strain evidence="2 3">W9851</strain>
    </source>
</reference>
<dbReference type="EMBL" id="JNFP01000001">
    <property type="protein sequence ID" value="KIA66641.1"/>
    <property type="molecule type" value="Genomic_DNA"/>
</dbReference>
<keyword evidence="3" id="KW-1185">Reference proteome</keyword>
<organism evidence="2 3">
    <name type="scientific">Nocardia vulneris</name>
    <dbReference type="NCBI Taxonomy" id="1141657"/>
    <lineage>
        <taxon>Bacteria</taxon>
        <taxon>Bacillati</taxon>
        <taxon>Actinomycetota</taxon>
        <taxon>Actinomycetes</taxon>
        <taxon>Mycobacteriales</taxon>
        <taxon>Nocardiaceae</taxon>
        <taxon>Nocardia</taxon>
    </lineage>
</organism>
<dbReference type="Proteomes" id="UP000031364">
    <property type="component" value="Unassembled WGS sequence"/>
</dbReference>
<dbReference type="Pfam" id="PF16170">
    <property type="entry name" value="DUF4873"/>
    <property type="match status" value="1"/>
</dbReference>
<name>A0ABR4ZMK5_9NOCA</name>
<protein>
    <submittedName>
        <fullName evidence="2">Monooxygenase</fullName>
    </submittedName>
</protein>
<keyword evidence="2" id="KW-0503">Monooxygenase</keyword>
<dbReference type="InterPro" id="IPR032371">
    <property type="entry name" value="DUF4873"/>
</dbReference>
<feature type="domain" description="DUF4873" evidence="1">
    <location>
        <begin position="4"/>
        <end position="92"/>
    </location>
</feature>
<evidence type="ECO:0000313" key="2">
    <source>
        <dbReference type="EMBL" id="KIA66641.1"/>
    </source>
</evidence>
<gene>
    <name evidence="2" type="ORF">FG87_00490</name>
</gene>
<evidence type="ECO:0000259" key="1">
    <source>
        <dbReference type="Pfam" id="PF16170"/>
    </source>
</evidence>
<accession>A0ABR4ZMK5</accession>
<comment type="caution">
    <text evidence="2">The sequence shown here is derived from an EMBL/GenBank/DDBJ whole genome shotgun (WGS) entry which is preliminary data.</text>
</comment>
<evidence type="ECO:0000313" key="3">
    <source>
        <dbReference type="Proteomes" id="UP000031364"/>
    </source>
</evidence>